<accession>A0A0E9W9Z1</accession>
<reference evidence="1" key="2">
    <citation type="journal article" date="2015" name="Fish Shellfish Immunol.">
        <title>Early steps in the European eel (Anguilla anguilla)-Vibrio vulnificus interaction in the gills: Role of the RtxA13 toxin.</title>
        <authorList>
            <person name="Callol A."/>
            <person name="Pajuelo D."/>
            <person name="Ebbesson L."/>
            <person name="Teles M."/>
            <person name="MacKenzie S."/>
            <person name="Amaro C."/>
        </authorList>
    </citation>
    <scope>NUCLEOTIDE SEQUENCE</scope>
</reference>
<evidence type="ECO:0000313" key="1">
    <source>
        <dbReference type="EMBL" id="JAH86375.1"/>
    </source>
</evidence>
<reference evidence="1" key="1">
    <citation type="submission" date="2014-11" db="EMBL/GenBank/DDBJ databases">
        <authorList>
            <person name="Amaro Gonzalez C."/>
        </authorList>
    </citation>
    <scope>NUCLEOTIDE SEQUENCE</scope>
</reference>
<dbReference type="AlphaFoldDB" id="A0A0E9W9Z1"/>
<dbReference type="EMBL" id="GBXM01022202">
    <property type="protein sequence ID" value="JAH86375.1"/>
    <property type="molecule type" value="Transcribed_RNA"/>
</dbReference>
<name>A0A0E9W9Z1_ANGAN</name>
<protein>
    <submittedName>
        <fullName evidence="1">Uncharacterized protein</fullName>
    </submittedName>
</protein>
<proteinExistence type="predicted"/>
<sequence>MYAMPAATCAAMSTRLGSFSVRPSPFFRKSSKLPVKGPGTKCYDLLYTFCRCKIRHIRIFRKM</sequence>
<organism evidence="1">
    <name type="scientific">Anguilla anguilla</name>
    <name type="common">European freshwater eel</name>
    <name type="synonym">Muraena anguilla</name>
    <dbReference type="NCBI Taxonomy" id="7936"/>
    <lineage>
        <taxon>Eukaryota</taxon>
        <taxon>Metazoa</taxon>
        <taxon>Chordata</taxon>
        <taxon>Craniata</taxon>
        <taxon>Vertebrata</taxon>
        <taxon>Euteleostomi</taxon>
        <taxon>Actinopterygii</taxon>
        <taxon>Neopterygii</taxon>
        <taxon>Teleostei</taxon>
        <taxon>Anguilliformes</taxon>
        <taxon>Anguillidae</taxon>
        <taxon>Anguilla</taxon>
    </lineage>
</organism>